<evidence type="ECO:0000259" key="9">
    <source>
        <dbReference type="PROSITE" id="PS50110"/>
    </source>
</evidence>
<dbReference type="GO" id="GO:0006355">
    <property type="term" value="P:regulation of DNA-templated transcription"/>
    <property type="evidence" value="ECO:0007669"/>
    <property type="project" value="InterPro"/>
</dbReference>
<dbReference type="AlphaFoldDB" id="A0A1H9AF53"/>
<accession>A0A1H9AF53</accession>
<dbReference type="Pfam" id="PF00072">
    <property type="entry name" value="Response_reg"/>
    <property type="match status" value="1"/>
</dbReference>
<gene>
    <name evidence="10" type="ORF">SAMN04488038_101378</name>
</gene>
<keyword evidence="2" id="KW-0067">ATP-binding</keyword>
<evidence type="ECO:0000256" key="5">
    <source>
        <dbReference type="ARBA" id="ARBA00023163"/>
    </source>
</evidence>
<evidence type="ECO:0000256" key="6">
    <source>
        <dbReference type="PROSITE-ProRule" id="PRU00169"/>
    </source>
</evidence>
<name>A0A1H9AF53_9GAMM</name>
<dbReference type="EMBL" id="FOFS01000001">
    <property type="protein sequence ID" value="SEP75151.1"/>
    <property type="molecule type" value="Genomic_DNA"/>
</dbReference>
<dbReference type="CDD" id="cd00009">
    <property type="entry name" value="AAA"/>
    <property type="match status" value="1"/>
</dbReference>
<keyword evidence="6" id="KW-0597">Phosphoprotein</keyword>
<dbReference type="InterPro" id="IPR025943">
    <property type="entry name" value="Sigma_54_int_dom_ATP-bd_2"/>
</dbReference>
<evidence type="ECO:0000256" key="7">
    <source>
        <dbReference type="SAM" id="MobiDB-lite"/>
    </source>
</evidence>
<dbReference type="PROSITE" id="PS50045">
    <property type="entry name" value="SIGMA54_INTERACT_4"/>
    <property type="match status" value="1"/>
</dbReference>
<dbReference type="InterPro" id="IPR003593">
    <property type="entry name" value="AAA+_ATPase"/>
</dbReference>
<dbReference type="SMART" id="SM00448">
    <property type="entry name" value="REC"/>
    <property type="match status" value="1"/>
</dbReference>
<keyword evidence="1" id="KW-0547">Nucleotide-binding</keyword>
<evidence type="ECO:0000259" key="8">
    <source>
        <dbReference type="PROSITE" id="PS50045"/>
    </source>
</evidence>
<dbReference type="SUPFAM" id="SSF52172">
    <property type="entry name" value="CheY-like"/>
    <property type="match status" value="1"/>
</dbReference>
<dbReference type="PANTHER" id="PTHR32071:SF113">
    <property type="entry name" value="ALGINATE BIOSYNTHESIS TRANSCRIPTIONAL REGULATORY PROTEIN ALGB"/>
    <property type="match status" value="1"/>
</dbReference>
<proteinExistence type="predicted"/>
<evidence type="ECO:0000313" key="10">
    <source>
        <dbReference type="EMBL" id="SEP75151.1"/>
    </source>
</evidence>
<protein>
    <submittedName>
        <fullName evidence="10">Two-component response regulator AlgB</fullName>
    </submittedName>
</protein>
<dbReference type="Gene3D" id="1.10.8.60">
    <property type="match status" value="1"/>
</dbReference>
<dbReference type="Pfam" id="PF25601">
    <property type="entry name" value="AAA_lid_14"/>
    <property type="match status" value="1"/>
</dbReference>
<sequence>MTVDKAAAKILLVDDDPAVLRTFRRCLEDDGHEVVAVRSGAEAEAAVNRSIFDVCTLDLRLDGESGLDLFARLRELAPWLRVIMVTGVSEMATAVSVIRAGAADYLVKPCQPDELIHAVRQQIQTRRLEQRVEALENDRLERSDITLQSESPVVRATMDLAQRVAATDATVLILGENGTGKTGLARRIHEWSPRASAAFATVSCPSLSAELLASELFGHVRGAFTGATDNRQGRVQIAEGGTLFLDEIGDMPSAMQPKLLRFLQDREYERIGDPHTRTANVRMIAATNRDLPAMVKEGLFREDLFYRLNVVTLTLPALRERHEDIVPVAEHLLVSFAHRYDRPARRFSREAVQLMLAHGWPGNMRELHNAVERAVIVSGGEVIGVEHLPFARAERVAPAQGLRAGDPVSLEELERAHIELVVAGSSSLEAAARLLKIDSSTLYRKRKLYERSDGQRAVQDAGAAESSQQPTRDTA</sequence>
<dbReference type="RefSeq" id="WP_093281184.1">
    <property type="nucleotide sequence ID" value="NZ_FOFS01000001.1"/>
</dbReference>
<dbReference type="SUPFAM" id="SSF52540">
    <property type="entry name" value="P-loop containing nucleoside triphosphate hydrolases"/>
    <property type="match status" value="1"/>
</dbReference>
<feature type="compositionally biased region" description="Polar residues" evidence="7">
    <location>
        <begin position="465"/>
        <end position="475"/>
    </location>
</feature>
<dbReference type="GO" id="GO:0000160">
    <property type="term" value="P:phosphorelay signal transduction system"/>
    <property type="evidence" value="ECO:0007669"/>
    <property type="project" value="InterPro"/>
</dbReference>
<feature type="domain" description="Response regulatory" evidence="9">
    <location>
        <begin position="9"/>
        <end position="123"/>
    </location>
</feature>
<dbReference type="GO" id="GO:0005524">
    <property type="term" value="F:ATP binding"/>
    <property type="evidence" value="ECO:0007669"/>
    <property type="project" value="UniProtKB-KW"/>
</dbReference>
<reference evidence="10 11" key="1">
    <citation type="submission" date="2016-10" db="EMBL/GenBank/DDBJ databases">
        <authorList>
            <person name="de Groot N.N."/>
        </authorList>
    </citation>
    <scope>NUCLEOTIDE SEQUENCE [LARGE SCALE GENOMIC DNA]</scope>
    <source>
        <strain evidence="10 11">DSM 25927</strain>
    </source>
</reference>
<dbReference type="OrthoDB" id="9804019at2"/>
<dbReference type="InterPro" id="IPR025944">
    <property type="entry name" value="Sigma_54_int_dom_CS"/>
</dbReference>
<feature type="modified residue" description="4-aspartylphosphate" evidence="6">
    <location>
        <position position="58"/>
    </location>
</feature>
<dbReference type="Gene3D" id="3.40.50.2300">
    <property type="match status" value="1"/>
</dbReference>
<evidence type="ECO:0000313" key="11">
    <source>
        <dbReference type="Proteomes" id="UP000199233"/>
    </source>
</evidence>
<dbReference type="InterPro" id="IPR002078">
    <property type="entry name" value="Sigma_54_int"/>
</dbReference>
<feature type="domain" description="Sigma-54 factor interaction" evidence="8">
    <location>
        <begin position="147"/>
        <end position="376"/>
    </location>
</feature>
<keyword evidence="4" id="KW-0238">DNA-binding</keyword>
<keyword evidence="11" id="KW-1185">Reference proteome</keyword>
<dbReference type="SUPFAM" id="SSF46689">
    <property type="entry name" value="Homeodomain-like"/>
    <property type="match status" value="1"/>
</dbReference>
<dbReference type="FunFam" id="3.40.50.300:FF:000006">
    <property type="entry name" value="DNA-binding transcriptional regulator NtrC"/>
    <property type="match status" value="1"/>
</dbReference>
<dbReference type="PROSITE" id="PS00688">
    <property type="entry name" value="SIGMA54_INTERACT_3"/>
    <property type="match status" value="1"/>
</dbReference>
<dbReference type="InterPro" id="IPR011006">
    <property type="entry name" value="CheY-like_superfamily"/>
</dbReference>
<dbReference type="Gene3D" id="3.40.50.300">
    <property type="entry name" value="P-loop containing nucleotide triphosphate hydrolases"/>
    <property type="match status" value="1"/>
</dbReference>
<dbReference type="InterPro" id="IPR001789">
    <property type="entry name" value="Sig_transdc_resp-reg_receiver"/>
</dbReference>
<keyword evidence="3" id="KW-0805">Transcription regulation</keyword>
<dbReference type="Proteomes" id="UP000199233">
    <property type="component" value="Unassembled WGS sequence"/>
</dbReference>
<organism evidence="10 11">
    <name type="scientific">Solimonas aquatica</name>
    <dbReference type="NCBI Taxonomy" id="489703"/>
    <lineage>
        <taxon>Bacteria</taxon>
        <taxon>Pseudomonadati</taxon>
        <taxon>Pseudomonadota</taxon>
        <taxon>Gammaproteobacteria</taxon>
        <taxon>Nevskiales</taxon>
        <taxon>Nevskiaceae</taxon>
        <taxon>Solimonas</taxon>
    </lineage>
</organism>
<dbReference type="PANTHER" id="PTHR32071">
    <property type="entry name" value="TRANSCRIPTIONAL REGULATORY PROTEIN"/>
    <property type="match status" value="1"/>
</dbReference>
<dbReference type="Pfam" id="PF00158">
    <property type="entry name" value="Sigma54_activat"/>
    <property type="match status" value="1"/>
</dbReference>
<dbReference type="SMART" id="SM00382">
    <property type="entry name" value="AAA"/>
    <property type="match status" value="1"/>
</dbReference>
<dbReference type="InterPro" id="IPR009057">
    <property type="entry name" value="Homeodomain-like_sf"/>
</dbReference>
<dbReference type="PROSITE" id="PS00676">
    <property type="entry name" value="SIGMA54_INTERACT_2"/>
    <property type="match status" value="1"/>
</dbReference>
<dbReference type="InterPro" id="IPR027417">
    <property type="entry name" value="P-loop_NTPase"/>
</dbReference>
<dbReference type="STRING" id="489703.SAMN04488038_101378"/>
<feature type="region of interest" description="Disordered" evidence="7">
    <location>
        <begin position="451"/>
        <end position="475"/>
    </location>
</feature>
<keyword evidence="5" id="KW-0804">Transcription</keyword>
<evidence type="ECO:0000256" key="2">
    <source>
        <dbReference type="ARBA" id="ARBA00022840"/>
    </source>
</evidence>
<dbReference type="GO" id="GO:0003677">
    <property type="term" value="F:DNA binding"/>
    <property type="evidence" value="ECO:0007669"/>
    <property type="project" value="UniProtKB-KW"/>
</dbReference>
<evidence type="ECO:0000256" key="4">
    <source>
        <dbReference type="ARBA" id="ARBA00023125"/>
    </source>
</evidence>
<dbReference type="InterPro" id="IPR058031">
    <property type="entry name" value="AAA_lid_NorR"/>
</dbReference>
<evidence type="ECO:0000256" key="1">
    <source>
        <dbReference type="ARBA" id="ARBA00022741"/>
    </source>
</evidence>
<dbReference type="PROSITE" id="PS50110">
    <property type="entry name" value="RESPONSE_REGULATORY"/>
    <property type="match status" value="1"/>
</dbReference>
<dbReference type="Gene3D" id="1.10.10.60">
    <property type="entry name" value="Homeodomain-like"/>
    <property type="match status" value="1"/>
</dbReference>
<evidence type="ECO:0000256" key="3">
    <source>
        <dbReference type="ARBA" id="ARBA00023015"/>
    </source>
</evidence>